<protein>
    <submittedName>
        <fullName evidence="3">Uncharacterized protein</fullName>
    </submittedName>
</protein>
<dbReference type="InterPro" id="IPR029058">
    <property type="entry name" value="AB_hydrolase_fold"/>
</dbReference>
<keyword evidence="2" id="KW-0732">Signal</keyword>
<dbReference type="Proteomes" id="UP001379533">
    <property type="component" value="Chromosome"/>
</dbReference>
<dbReference type="EMBL" id="CP089982">
    <property type="protein sequence ID" value="WXA96623.1"/>
    <property type="molecule type" value="Genomic_DNA"/>
</dbReference>
<dbReference type="SUPFAM" id="SSF53474">
    <property type="entry name" value="alpha/beta-Hydrolases"/>
    <property type="match status" value="1"/>
</dbReference>
<feature type="region of interest" description="Disordered" evidence="1">
    <location>
        <begin position="823"/>
        <end position="855"/>
    </location>
</feature>
<proteinExistence type="predicted"/>
<feature type="chain" id="PRO_5045742164" evidence="2">
    <location>
        <begin position="25"/>
        <end position="855"/>
    </location>
</feature>
<feature type="signal peptide" evidence="2">
    <location>
        <begin position="1"/>
        <end position="24"/>
    </location>
</feature>
<accession>A0ABZ2KH24</accession>
<evidence type="ECO:0000313" key="3">
    <source>
        <dbReference type="EMBL" id="WXA96623.1"/>
    </source>
</evidence>
<dbReference type="PROSITE" id="PS51257">
    <property type="entry name" value="PROKAR_LIPOPROTEIN"/>
    <property type="match status" value="1"/>
</dbReference>
<evidence type="ECO:0000256" key="1">
    <source>
        <dbReference type="SAM" id="MobiDB-lite"/>
    </source>
</evidence>
<sequence length="855" mass="88472">MFRLHAKRVLFPLAVTLTPILASAAGCDWVDKVDHVSVPSPDGGDAGANGIARFRLAAGATTPPALLDVPFPSDVYLGSNGRIGPIGGIDAVIPSQGGAAFIANDLQANNGFSRVAMSLFYVDDSSSTVDGQPAAAEIDKASLPATEADCKGDASSVFLVDLEASDAAQARIGCRAAFHTNERAGTRSSIAVGPARGTVLKEGHKYAAVLTNRVKLASGNALTTSPDFDRIRKGDRAGLAKIYGEAYDKAKSVLGSALGSAEIVALAPFTTNSMADELFKLREAIDATPAPTLAWTQQATGPLSAARFGGTGAAEGWTATLDEYLGTVADANKLPAPFSQDNPSTHLPVRAHDKLASISTAAFEAVSFLQAKSGGYTTPGHATFARKADGTLDTSVSSKARIWVTVAIPNAEMPADGWPVVIVQHGLNSSRDYMFALANSFAARGFATVAIDSITFGARGVAPTALKDVTSSYFGTKDNNATWGCPASDTSCNKGDGLLDGSQPGSTALFGGLINIGALRDQMRQAALDTTQLVRALRGIPAAGITELKRASDAAAPKLDTTKIAYVGDSLGAIQGATAAAIEPNIKNWVLNVGGGGLLVELATHSPRIFELLKAAAGINFGFTDDKLSESHPLITLLQTIADAGDPLNYADLLIKSPRSVGGTPVPPRNILQLEVLYDEVVPNEANEALARAGGWGLAAPNAGSNAGISNVKTLTGRNDQLLPNIAATEGVISKNMTEGVTAVVVQSSPSQHSSNLVSAATRRTYEAPFARFDTSDPFPKSSAAGAEGYLITLAPQYLQLQSTVATFLADGFKGDVPRVVTDPAKGGFPAPVRDIDGDKLPDDTDPEPNVPASK</sequence>
<organism evidence="3 4">
    <name type="scientific">Pendulispora brunnea</name>
    <dbReference type="NCBI Taxonomy" id="2905690"/>
    <lineage>
        <taxon>Bacteria</taxon>
        <taxon>Pseudomonadati</taxon>
        <taxon>Myxococcota</taxon>
        <taxon>Myxococcia</taxon>
        <taxon>Myxococcales</taxon>
        <taxon>Sorangiineae</taxon>
        <taxon>Pendulisporaceae</taxon>
        <taxon>Pendulispora</taxon>
    </lineage>
</organism>
<name>A0ABZ2KH24_9BACT</name>
<evidence type="ECO:0000313" key="4">
    <source>
        <dbReference type="Proteomes" id="UP001379533"/>
    </source>
</evidence>
<gene>
    <name evidence="3" type="ORF">LZC95_07215</name>
</gene>
<reference evidence="3 4" key="1">
    <citation type="submission" date="2021-12" db="EMBL/GenBank/DDBJ databases">
        <title>Discovery of the Pendulisporaceae a myxobacterial family with distinct sporulation behavior and unique specialized metabolism.</title>
        <authorList>
            <person name="Garcia R."/>
            <person name="Popoff A."/>
            <person name="Bader C.D."/>
            <person name="Loehr J."/>
            <person name="Walesch S."/>
            <person name="Walt C."/>
            <person name="Boldt J."/>
            <person name="Bunk B."/>
            <person name="Haeckl F.J.F.P.J."/>
            <person name="Gunesch A.P."/>
            <person name="Birkelbach J."/>
            <person name="Nuebel U."/>
            <person name="Pietschmann T."/>
            <person name="Bach T."/>
            <person name="Mueller R."/>
        </authorList>
    </citation>
    <scope>NUCLEOTIDE SEQUENCE [LARGE SCALE GENOMIC DNA]</scope>
    <source>
        <strain evidence="3 4">MSr12523</strain>
    </source>
</reference>
<keyword evidence="4" id="KW-1185">Reference proteome</keyword>
<dbReference type="Gene3D" id="3.40.50.1820">
    <property type="entry name" value="alpha/beta hydrolase"/>
    <property type="match status" value="1"/>
</dbReference>
<feature type="compositionally biased region" description="Basic and acidic residues" evidence="1">
    <location>
        <begin position="834"/>
        <end position="843"/>
    </location>
</feature>
<evidence type="ECO:0000256" key="2">
    <source>
        <dbReference type="SAM" id="SignalP"/>
    </source>
</evidence>
<dbReference type="RefSeq" id="WP_394847243.1">
    <property type="nucleotide sequence ID" value="NZ_CP089982.1"/>
</dbReference>